<dbReference type="SUPFAM" id="SSF53448">
    <property type="entry name" value="Nucleotide-diphospho-sugar transferases"/>
    <property type="match status" value="1"/>
</dbReference>
<proteinExistence type="predicted"/>
<feature type="region of interest" description="Disordered" evidence="1">
    <location>
        <begin position="740"/>
        <end position="770"/>
    </location>
</feature>
<protein>
    <submittedName>
        <fullName evidence="2">Glycogenin glucosyltransferase</fullName>
        <ecNumber evidence="2">2.4.1.186</ecNumber>
    </submittedName>
</protein>
<dbReference type="InterPro" id="IPR050587">
    <property type="entry name" value="GNT1/Glycosyltrans_8"/>
</dbReference>
<feature type="compositionally biased region" description="Low complexity" evidence="1">
    <location>
        <begin position="637"/>
        <end position="698"/>
    </location>
</feature>
<name>A0ABR4N8P9_9FUNG</name>
<dbReference type="GO" id="GO:0008466">
    <property type="term" value="F:glycogenin glucosyltransferase activity"/>
    <property type="evidence" value="ECO:0007669"/>
    <property type="project" value="UniProtKB-EC"/>
</dbReference>
<dbReference type="InterPro" id="IPR029044">
    <property type="entry name" value="Nucleotide-diphossugar_trans"/>
</dbReference>
<feature type="compositionally biased region" description="Basic residues" evidence="1">
    <location>
        <begin position="356"/>
        <end position="368"/>
    </location>
</feature>
<feature type="compositionally biased region" description="Low complexity" evidence="1">
    <location>
        <begin position="500"/>
        <end position="521"/>
    </location>
</feature>
<dbReference type="InterPro" id="IPR002495">
    <property type="entry name" value="Glyco_trans_8"/>
</dbReference>
<dbReference type="Proteomes" id="UP001527925">
    <property type="component" value="Unassembled WGS sequence"/>
</dbReference>
<dbReference type="PANTHER" id="PTHR11183">
    <property type="entry name" value="GLYCOGENIN SUBFAMILY MEMBER"/>
    <property type="match status" value="1"/>
</dbReference>
<reference evidence="2 3" key="1">
    <citation type="submission" date="2023-09" db="EMBL/GenBank/DDBJ databases">
        <title>Pangenome analysis of Batrachochytrium dendrobatidis and related Chytrids.</title>
        <authorList>
            <person name="Yacoub M.N."/>
            <person name="Stajich J.E."/>
            <person name="James T.Y."/>
        </authorList>
    </citation>
    <scope>NUCLEOTIDE SEQUENCE [LARGE SCALE GENOMIC DNA]</scope>
    <source>
        <strain evidence="2 3">JEL0888</strain>
    </source>
</reference>
<feature type="region of interest" description="Disordered" evidence="1">
    <location>
        <begin position="305"/>
        <end position="529"/>
    </location>
</feature>
<evidence type="ECO:0000313" key="2">
    <source>
        <dbReference type="EMBL" id="KAL2915867.1"/>
    </source>
</evidence>
<sequence length="883" mass="93781">MAAYAFVTLLTTESYLPGALVLAHSLRRTGTQHALVALYTPETVGADAVAALATAFDRTVAVDTLRTNSMPNLALLGRPDLFATYTKLHVWNPDVVPYERIAFLDADTLVLRNIDSVFGFLDQESVVFAAAPDVGWPDCFNSGVFVTKPSAALFAELIEHAQRPYSSFDGGDQGLLNTFFSSWPGESPIRPRTARLPFSFNVTPTAFYSYLPAFQHFGRDISVVHFIGHSKPWKASRMPDGSVIGWGEATGQFLNLVQQWWAVFDQFQVHVALRQFTLDRNWSLYIPPVAGGSDSRIGRTEHRSEYHHHGHHHGHHSGGSHDFGSYRAQWDERESRGASSRSRSRSPVKGGASSRSKSRSRSPTKKQLPHLPHDHQHQQHQQHQQQWAGSSAHVTTTTQHTTEQYDSSESTKRRSQSPVRQQSHAYGFYDTTSVLSQRSTDSVYTRMQSSEPPTDDFANYRVGWNPRELRGQRKVQSSTRSSHGSHTPDSERDDDGLIFSSREMGSQSSASSSVESIATASREAPSTRSATAVAVAGYEVASRDAQSQVQQSRTAVSGTSSTGGSASSTSATTTTTTRTTTTTSASRGAEAAAGSETSSAATTTTVVPGAAKSASSTTTTTTSVTSGGPKAGTTTTAVASSIGQAAAQSSETSSETRTQTGGGSTVSRTTTTKGGSQSSQTTTQTTTSQASQGSQARRTSVETARQIITKTVGAHPHHEVHGTTVVTTQSVTTVTTTKIVKKHTSGSSSASSASSSPSTSPYLSHAHPPDHATAAAATLTTTTRTISGPAGTHTTTSRAVSPAPGVASSSMPTSRATTTASSTISTAASSSADSSNHDDDDDDDEVITVSKTSSTKVITTPPVVVSTQTFTVSEDGSVHYDKK</sequence>
<accession>A0ABR4N8P9</accession>
<feature type="compositionally biased region" description="Polar residues" evidence="1">
    <location>
        <begin position="474"/>
        <end position="487"/>
    </location>
</feature>
<dbReference type="CDD" id="cd02537">
    <property type="entry name" value="GT8_Glycogenin"/>
    <property type="match status" value="1"/>
</dbReference>
<dbReference type="EC" id="2.4.1.186" evidence="2"/>
<feature type="compositionally biased region" description="Low complexity" evidence="1">
    <location>
        <begin position="797"/>
        <end position="834"/>
    </location>
</feature>
<gene>
    <name evidence="2" type="primary">GLG2</name>
    <name evidence="2" type="ORF">HK105_204568</name>
</gene>
<feature type="compositionally biased region" description="Basic residues" evidence="1">
    <location>
        <begin position="305"/>
        <end position="318"/>
    </location>
</feature>
<feature type="compositionally biased region" description="Low complexity" evidence="1">
    <location>
        <begin position="745"/>
        <end position="761"/>
    </location>
</feature>
<dbReference type="EMBL" id="JADGIZ020000020">
    <property type="protein sequence ID" value="KAL2915867.1"/>
    <property type="molecule type" value="Genomic_DNA"/>
</dbReference>
<feature type="region of interest" description="Disordered" evidence="1">
    <location>
        <begin position="785"/>
        <end position="850"/>
    </location>
</feature>
<keyword evidence="3" id="KW-1185">Reference proteome</keyword>
<evidence type="ECO:0000313" key="3">
    <source>
        <dbReference type="Proteomes" id="UP001527925"/>
    </source>
</evidence>
<keyword evidence="2" id="KW-0808">Transferase</keyword>
<feature type="region of interest" description="Disordered" evidence="1">
    <location>
        <begin position="541"/>
        <end position="702"/>
    </location>
</feature>
<keyword evidence="2" id="KW-0328">Glycosyltransferase</keyword>
<dbReference type="Pfam" id="PF01501">
    <property type="entry name" value="Glyco_transf_8"/>
    <property type="match status" value="1"/>
</dbReference>
<organism evidence="2 3">
    <name type="scientific">Polyrhizophydium stewartii</name>
    <dbReference type="NCBI Taxonomy" id="2732419"/>
    <lineage>
        <taxon>Eukaryota</taxon>
        <taxon>Fungi</taxon>
        <taxon>Fungi incertae sedis</taxon>
        <taxon>Chytridiomycota</taxon>
        <taxon>Chytridiomycota incertae sedis</taxon>
        <taxon>Chytridiomycetes</taxon>
        <taxon>Rhizophydiales</taxon>
        <taxon>Rhizophydiales incertae sedis</taxon>
        <taxon>Polyrhizophydium</taxon>
    </lineage>
</organism>
<feature type="compositionally biased region" description="Low complexity" evidence="1">
    <location>
        <begin position="552"/>
        <end position="626"/>
    </location>
</feature>
<dbReference type="Gene3D" id="3.90.550.10">
    <property type="entry name" value="Spore Coat Polysaccharide Biosynthesis Protein SpsA, Chain A"/>
    <property type="match status" value="1"/>
</dbReference>
<evidence type="ECO:0000256" key="1">
    <source>
        <dbReference type="SAM" id="MobiDB-lite"/>
    </source>
</evidence>
<comment type="caution">
    <text evidence="2">The sequence shown here is derived from an EMBL/GenBank/DDBJ whole genome shotgun (WGS) entry which is preliminary data.</text>
</comment>
<feature type="compositionally biased region" description="Polar residues" evidence="1">
    <location>
        <begin position="416"/>
        <end position="452"/>
    </location>
</feature>